<dbReference type="Gene3D" id="1.10.8.430">
    <property type="entry name" value="Helical domain of apoptotic protease-activating factors"/>
    <property type="match status" value="1"/>
</dbReference>
<keyword evidence="1" id="KW-0433">Leucine-rich repeat</keyword>
<evidence type="ECO:0000313" key="6">
    <source>
        <dbReference type="EMBL" id="ESW24484.1"/>
    </source>
</evidence>
<dbReference type="SUPFAM" id="SSF52058">
    <property type="entry name" value="L domain-like"/>
    <property type="match status" value="1"/>
</dbReference>
<proteinExistence type="predicted"/>
<keyword evidence="3" id="KW-0611">Plant defense</keyword>
<evidence type="ECO:0000256" key="3">
    <source>
        <dbReference type="ARBA" id="ARBA00022821"/>
    </source>
</evidence>
<protein>
    <recommendedName>
        <fullName evidence="5">TIR domain-containing protein</fullName>
    </recommendedName>
</protein>
<dbReference type="Proteomes" id="UP000000226">
    <property type="component" value="Chromosome 4"/>
</dbReference>
<gene>
    <name evidence="6" type="ORF">PHAVU_004G135100g</name>
</gene>
<dbReference type="Gramene" id="ESW24484">
    <property type="protein sequence ID" value="ESW24484"/>
    <property type="gene ID" value="PHAVU_004G135100g"/>
</dbReference>
<dbReference type="eggNOG" id="ENOG502R41B">
    <property type="taxonomic scope" value="Eukaryota"/>
</dbReference>
<dbReference type="Pfam" id="PF00931">
    <property type="entry name" value="NB-ARC"/>
    <property type="match status" value="1"/>
</dbReference>
<dbReference type="InterPro" id="IPR000157">
    <property type="entry name" value="TIR_dom"/>
</dbReference>
<dbReference type="SUPFAM" id="SSF52200">
    <property type="entry name" value="Toll/Interleukin receptor TIR domain"/>
    <property type="match status" value="1"/>
</dbReference>
<dbReference type="InterPro" id="IPR027417">
    <property type="entry name" value="P-loop_NTPase"/>
</dbReference>
<dbReference type="Pfam" id="PF01582">
    <property type="entry name" value="TIR"/>
    <property type="match status" value="1"/>
</dbReference>
<dbReference type="SMR" id="V7C2V2"/>
<keyword evidence="7" id="KW-1185">Reference proteome</keyword>
<dbReference type="PROSITE" id="PS50104">
    <property type="entry name" value="TIR"/>
    <property type="match status" value="1"/>
</dbReference>
<dbReference type="InterPro" id="IPR042197">
    <property type="entry name" value="Apaf_helical"/>
</dbReference>
<dbReference type="Gene3D" id="3.40.50.10140">
    <property type="entry name" value="Toll/interleukin-1 receptor homology (TIR) domain"/>
    <property type="match status" value="1"/>
</dbReference>
<evidence type="ECO:0000259" key="5">
    <source>
        <dbReference type="PROSITE" id="PS50104"/>
    </source>
</evidence>
<dbReference type="Pfam" id="PF23282">
    <property type="entry name" value="WHD_ROQ1"/>
    <property type="match status" value="1"/>
</dbReference>
<dbReference type="EMBL" id="CM002291">
    <property type="protein sequence ID" value="ESW24484.1"/>
    <property type="molecule type" value="Genomic_DNA"/>
</dbReference>
<evidence type="ECO:0000313" key="7">
    <source>
        <dbReference type="Proteomes" id="UP000000226"/>
    </source>
</evidence>
<organism evidence="6 7">
    <name type="scientific">Phaseolus vulgaris</name>
    <name type="common">Kidney bean</name>
    <name type="synonym">French bean</name>
    <dbReference type="NCBI Taxonomy" id="3885"/>
    <lineage>
        <taxon>Eukaryota</taxon>
        <taxon>Viridiplantae</taxon>
        <taxon>Streptophyta</taxon>
        <taxon>Embryophyta</taxon>
        <taxon>Tracheophyta</taxon>
        <taxon>Spermatophyta</taxon>
        <taxon>Magnoliopsida</taxon>
        <taxon>eudicotyledons</taxon>
        <taxon>Gunneridae</taxon>
        <taxon>Pentapetalae</taxon>
        <taxon>rosids</taxon>
        <taxon>fabids</taxon>
        <taxon>Fabales</taxon>
        <taxon>Fabaceae</taxon>
        <taxon>Papilionoideae</taxon>
        <taxon>50 kb inversion clade</taxon>
        <taxon>NPAAA clade</taxon>
        <taxon>indigoferoid/millettioid clade</taxon>
        <taxon>Phaseoleae</taxon>
        <taxon>Phaseolus</taxon>
    </lineage>
</organism>
<keyword evidence="4" id="KW-0520">NAD</keyword>
<dbReference type="PANTHER" id="PTHR11017">
    <property type="entry name" value="LEUCINE-RICH REPEAT-CONTAINING PROTEIN"/>
    <property type="match status" value="1"/>
</dbReference>
<dbReference type="OrthoDB" id="1379189at2759"/>
<feature type="domain" description="TIR" evidence="5">
    <location>
        <begin position="38"/>
        <end position="204"/>
    </location>
</feature>
<dbReference type="GO" id="GO:0006952">
    <property type="term" value="P:defense response"/>
    <property type="evidence" value="ECO:0007669"/>
    <property type="project" value="UniProtKB-KW"/>
</dbReference>
<evidence type="ECO:0000256" key="2">
    <source>
        <dbReference type="ARBA" id="ARBA00022737"/>
    </source>
</evidence>
<reference evidence="7" key="1">
    <citation type="journal article" date="2014" name="Nat. Genet.">
        <title>A reference genome for common bean and genome-wide analysis of dual domestications.</title>
        <authorList>
            <person name="Schmutz J."/>
            <person name="McClean P.E."/>
            <person name="Mamidi S."/>
            <person name="Wu G.A."/>
            <person name="Cannon S.B."/>
            <person name="Grimwood J."/>
            <person name="Jenkins J."/>
            <person name="Shu S."/>
            <person name="Song Q."/>
            <person name="Chavarro C."/>
            <person name="Torres-Torres M."/>
            <person name="Geffroy V."/>
            <person name="Moghaddam S.M."/>
            <person name="Gao D."/>
            <person name="Abernathy B."/>
            <person name="Barry K."/>
            <person name="Blair M."/>
            <person name="Brick M.A."/>
            <person name="Chovatia M."/>
            <person name="Gepts P."/>
            <person name="Goodstein D.M."/>
            <person name="Gonzales M."/>
            <person name="Hellsten U."/>
            <person name="Hyten D.L."/>
            <person name="Jia G."/>
            <person name="Kelly J.D."/>
            <person name="Kudrna D."/>
            <person name="Lee R."/>
            <person name="Richard M.M."/>
            <person name="Miklas P.N."/>
            <person name="Osorno J.M."/>
            <person name="Rodrigues J."/>
            <person name="Thareau V."/>
            <person name="Urrea C.A."/>
            <person name="Wang M."/>
            <person name="Yu Y."/>
            <person name="Zhang M."/>
            <person name="Wing R.A."/>
            <person name="Cregan P.B."/>
            <person name="Rokhsar D.S."/>
            <person name="Jackson S.A."/>
        </authorList>
    </citation>
    <scope>NUCLEOTIDE SEQUENCE [LARGE SCALE GENOMIC DNA]</scope>
    <source>
        <strain evidence="7">cv. G19833</strain>
    </source>
</reference>
<dbReference type="Gene3D" id="3.80.10.10">
    <property type="entry name" value="Ribonuclease Inhibitor"/>
    <property type="match status" value="3"/>
</dbReference>
<dbReference type="Pfam" id="PF07725">
    <property type="entry name" value="LRR_3"/>
    <property type="match status" value="1"/>
</dbReference>
<name>V7C2V2_PHAVU</name>
<accession>V7C2V2</accession>
<dbReference type="Gene3D" id="3.40.50.300">
    <property type="entry name" value="P-loop containing nucleotide triphosphate hydrolases"/>
    <property type="match status" value="1"/>
</dbReference>
<dbReference type="FunFam" id="3.40.50.10140:FF:000007">
    <property type="entry name" value="Disease resistance protein (TIR-NBS-LRR class)"/>
    <property type="match status" value="1"/>
</dbReference>
<dbReference type="SUPFAM" id="SSF46785">
    <property type="entry name" value="Winged helix' DNA-binding domain"/>
    <property type="match status" value="1"/>
</dbReference>
<dbReference type="SUPFAM" id="SSF52540">
    <property type="entry name" value="P-loop containing nucleoside triphosphate hydrolases"/>
    <property type="match status" value="1"/>
</dbReference>
<dbReference type="GO" id="GO:0007165">
    <property type="term" value="P:signal transduction"/>
    <property type="evidence" value="ECO:0007669"/>
    <property type="project" value="InterPro"/>
</dbReference>
<sequence length="1140" mass="130632">MEKSKSGLKRFWNRLGGRSSSSSSSSCNSFGTIQNQDYRYDVFISFRGPDTRNSFVDHLSSHLLRKGIFVFNDNHKLQKGESISPQLLQAIQHSRLSIIVFSENYASSTWCLDEMAAIAYCKQRSDHTVFPVFYDVDPSHVRHQNGVYKNDFVSHRSKFRNDRDKVRGWERAMTDLANSAGWDLRDKPEFEQIQNIVQAVVKKLNHKFSWFVNDLVGIQPRVQALEDKLRLSSNNDDVQVLGIWGMNGIGKTTHAAVLYDKISHRFDASCFIEDVSKLYRDGGHTAVQREIIYQTLRENTLDMSSPIEISGIVRNRLPNINVFIVLDNVDELEQLENLAIKPKLLLKGSRMVITTTDEHILKVYEGDVLIHKVSLLNEKDACELFCRKAFKSEEQSSGCVELIPEVLTYAQCLPLAIRVLGSFLCAREAVEWRDVLNRLENSPDNKIMNVLQISVDGLNHEEKQIFLHIACFFRGEREDYVKRILDSCGLYPHIGISRLVEKSLITISNEEILMHELLQELGKKMVRDQSPDEPGSWSRIWLHKDFLQVLTTETGTEKVKAIVLDKKEEMSECTVDGLSRMKELTLLILYHTKISGSLEFLSDRLRYLLWHDYPFASLPPYFTASNLVELNMPNSHIKRLWEGLKSCPNLRRIDLSNSKDLTDTPDLSRIINLERLDLSGCTSLSHIHSSIGFLKKLAFLNLRNCCNLVIIDFGRVGNMSSLRVLHLSGCTKLESTPDFTRATHLEYLDMDNCSSLSTMHESIGVLSNLTFLSLRGCIELVSIPTDINSLVSLQTLDLCGCLNLTDLLPRQAFSSHLKSLILLDLSFCNLQEVPDAIGELRCLERLNLQGNKIVSVPSSFRALHCLAYLNLSHCHELKSFDVLPIEVATSGGRYFKTVSGSRDHRSGLYLFDCPKKFGIWELGWLFRLIKEPCNFRCGFDIVNPWEWAVPKRNVDMFGGDSIIRIVECDTIDNWIGFTFCVIFKGNNSDAIARSPHSSFSSTHPFYLSFESEYTEEYFDMRLNLEENGSEHIWIIYISREHCHFVKTGAHITFKAQPSVKIQGWWMDRILKKDIHDLRRFKQRFLSQLNHNHVHFDYVKKSNSCSGPKIQLPYNWYVTEEEEVENIDAKSKENNLSNAGL</sequence>
<dbReference type="InterPro" id="IPR035897">
    <property type="entry name" value="Toll_tir_struct_dom_sf"/>
</dbReference>
<dbReference type="InterPro" id="IPR058192">
    <property type="entry name" value="WHD_ROQ1-like"/>
</dbReference>
<dbReference type="InterPro" id="IPR044974">
    <property type="entry name" value="Disease_R_plants"/>
</dbReference>
<dbReference type="InterPro" id="IPR036390">
    <property type="entry name" value="WH_DNA-bd_sf"/>
</dbReference>
<dbReference type="InterPro" id="IPR032675">
    <property type="entry name" value="LRR_dom_sf"/>
</dbReference>
<dbReference type="Pfam" id="PF13855">
    <property type="entry name" value="LRR_8"/>
    <property type="match status" value="1"/>
</dbReference>
<dbReference type="GO" id="GO:0043531">
    <property type="term" value="F:ADP binding"/>
    <property type="evidence" value="ECO:0007669"/>
    <property type="project" value="InterPro"/>
</dbReference>
<dbReference type="InterPro" id="IPR011713">
    <property type="entry name" value="Leu-rich_rpt_3"/>
</dbReference>
<dbReference type="InterPro" id="IPR001611">
    <property type="entry name" value="Leu-rich_rpt"/>
</dbReference>
<keyword evidence="2" id="KW-0677">Repeat</keyword>
<dbReference type="AlphaFoldDB" id="V7C2V2"/>
<evidence type="ECO:0000256" key="4">
    <source>
        <dbReference type="ARBA" id="ARBA00023027"/>
    </source>
</evidence>
<evidence type="ECO:0000256" key="1">
    <source>
        <dbReference type="ARBA" id="ARBA00022614"/>
    </source>
</evidence>
<dbReference type="SMART" id="SM00255">
    <property type="entry name" value="TIR"/>
    <property type="match status" value="1"/>
</dbReference>
<dbReference type="PANTHER" id="PTHR11017:SF290">
    <property type="entry name" value="ADP-RIBOSYL CYCLASE_CYCLIC ADP-RIBOSE HYDROLASE"/>
    <property type="match status" value="1"/>
</dbReference>
<dbReference type="PRINTS" id="PR00364">
    <property type="entry name" value="DISEASERSIST"/>
</dbReference>
<dbReference type="InterPro" id="IPR002182">
    <property type="entry name" value="NB-ARC"/>
</dbReference>
<dbReference type="OMA" id="WHDYPFA"/>